<evidence type="ECO:0000313" key="2">
    <source>
        <dbReference type="EMBL" id="MXU97110.1"/>
    </source>
</evidence>
<proteinExistence type="predicted"/>
<evidence type="ECO:0000256" key="1">
    <source>
        <dbReference type="SAM" id="MobiDB-lite"/>
    </source>
</evidence>
<feature type="compositionally biased region" description="Polar residues" evidence="1">
    <location>
        <begin position="10"/>
        <end position="20"/>
    </location>
</feature>
<sequence>MFVRIRQKQGRNTNPNVSQVTSGLKHIGIQKLSKLSEKGNVEDDGSGLLQELSPFSLQSESLADIVECVPPDNFPPLDNIAELAAHDDSHIIEESATYYVAEFLTKLFAEKTAPGFSCSELLKNEHDTLYRPHQYFTMLKAYHIPGKLFGNLTVPSEAAFRYIQQLELHFLSVIERVSHLRNVCGVLYAKLVDVGSFMFCTKECHTKFLKMFCRVRLCWHIRFINRNLDRVRLQTCVSGAQLVKFKG</sequence>
<accession>A0A6B0V4B5</accession>
<dbReference type="AlphaFoldDB" id="A0A6B0V4B5"/>
<name>A0A6B0V4B5_IXORI</name>
<organism evidence="2">
    <name type="scientific">Ixodes ricinus</name>
    <name type="common">Common tick</name>
    <name type="synonym">Acarus ricinus</name>
    <dbReference type="NCBI Taxonomy" id="34613"/>
    <lineage>
        <taxon>Eukaryota</taxon>
        <taxon>Metazoa</taxon>
        <taxon>Ecdysozoa</taxon>
        <taxon>Arthropoda</taxon>
        <taxon>Chelicerata</taxon>
        <taxon>Arachnida</taxon>
        <taxon>Acari</taxon>
        <taxon>Parasitiformes</taxon>
        <taxon>Ixodida</taxon>
        <taxon>Ixodoidea</taxon>
        <taxon>Ixodidae</taxon>
        <taxon>Ixodinae</taxon>
        <taxon>Ixodes</taxon>
    </lineage>
</organism>
<protein>
    <submittedName>
        <fullName evidence="2">Putative transposase</fullName>
    </submittedName>
</protein>
<dbReference type="EMBL" id="GIFC01015027">
    <property type="protein sequence ID" value="MXU97110.1"/>
    <property type="molecule type" value="Transcribed_RNA"/>
</dbReference>
<feature type="region of interest" description="Disordered" evidence="1">
    <location>
        <begin position="1"/>
        <end position="20"/>
    </location>
</feature>
<reference evidence="2" key="1">
    <citation type="submission" date="2019-12" db="EMBL/GenBank/DDBJ databases">
        <title>An insight into the sialome of adult female Ixodes ricinus ticks feeding for 6 days.</title>
        <authorList>
            <person name="Perner J."/>
            <person name="Ribeiro J.M.C."/>
        </authorList>
    </citation>
    <scope>NUCLEOTIDE SEQUENCE</scope>
    <source>
        <strain evidence="2">Semi-engorged</strain>
        <tissue evidence="2">Salivary glands</tissue>
    </source>
</reference>